<reference evidence="2" key="1">
    <citation type="submission" date="2007-06" db="EMBL/GenBank/DDBJ databases">
        <title>Bracovirus Evolution: Comparative Genomics of Multiple Viral and Proviral Genomes.</title>
        <authorList>
            <person name="Desjardins C.A."/>
            <person name="Gundersen-Rindal D.E."/>
            <person name="Hostetler J.B."/>
            <person name="Tallon L.J."/>
            <person name="Utterback T.R."/>
            <person name="Fuester R.W."/>
            <person name="Schatz M.C."/>
            <person name="Pedroni M.J."/>
            <person name="Fadrosh D.W."/>
            <person name="Haas B.J."/>
            <person name="Toms B.S."/>
            <person name="Chen D."/>
            <person name="Nene V."/>
        </authorList>
    </citation>
    <scope>NUCLEOTIDE SEQUENCE</scope>
</reference>
<accession>B7S894</accession>
<evidence type="ECO:0000313" key="2">
    <source>
        <dbReference type="EMBL" id="ACE75118.1"/>
    </source>
</evidence>
<name>B7S894_9HYME</name>
<protein>
    <submittedName>
        <fullName evidence="2">p325-like protein</fullName>
    </submittedName>
</protein>
<gene>
    <name evidence="2" type="ORF">GFP_L7_0600</name>
</gene>
<feature type="compositionally biased region" description="Basic and acidic residues" evidence="1">
    <location>
        <begin position="68"/>
        <end position="79"/>
    </location>
</feature>
<proteinExistence type="predicted"/>
<organism evidence="2">
    <name type="scientific">Glyptapanteles flavicoxis</name>
    <dbReference type="NCBI Taxonomy" id="463051"/>
    <lineage>
        <taxon>Eukaryota</taxon>
        <taxon>Metazoa</taxon>
        <taxon>Ecdysozoa</taxon>
        <taxon>Arthropoda</taxon>
        <taxon>Hexapoda</taxon>
        <taxon>Insecta</taxon>
        <taxon>Pterygota</taxon>
        <taxon>Neoptera</taxon>
        <taxon>Endopterygota</taxon>
        <taxon>Hymenoptera</taxon>
        <taxon>Apocrita</taxon>
        <taxon>Ichneumonoidea</taxon>
        <taxon>Braconidae</taxon>
        <taxon>Microgastrinae</taxon>
        <taxon>Glyptapanteles</taxon>
    </lineage>
</organism>
<dbReference type="EMBL" id="EF710644">
    <property type="protein sequence ID" value="ACE75118.1"/>
    <property type="molecule type" value="Genomic_DNA"/>
</dbReference>
<evidence type="ECO:0000256" key="1">
    <source>
        <dbReference type="SAM" id="MobiDB-lite"/>
    </source>
</evidence>
<dbReference type="AlphaFoldDB" id="B7S894"/>
<sequence length="229" mass="25639">MLYITIATLLIASNGISKNLIYFFVLQGVQSEEQGDRRAQPSGVQTSWNGVPTFGARGRPGYRGVIYERSEEQDHRRQPDQNQIPGKRTGINLGSEIYQVGNTFIVKPGSRQVFGVVIDQRNRVFRYVGGQNQTQPNGGGINHGASIIQINNTFITDEGAKYSSGSHRYQRGNVYPDTNVASEEKKQQNIESQAQLPNSSNLQSSPSYKKFYSLFVLFNWIVQLLSTEK</sequence>
<feature type="region of interest" description="Disordered" evidence="1">
    <location>
        <begin position="68"/>
        <end position="89"/>
    </location>
</feature>